<dbReference type="InterPro" id="IPR036513">
    <property type="entry name" value="STAS_dom_sf"/>
</dbReference>
<dbReference type="OrthoDB" id="8590660at2"/>
<accession>A0A923HYL7</accession>
<organism evidence="3 4">
    <name type="scientific">Acetobacterium paludosum</name>
    <dbReference type="NCBI Taxonomy" id="52693"/>
    <lineage>
        <taxon>Bacteria</taxon>
        <taxon>Bacillati</taxon>
        <taxon>Bacillota</taxon>
        <taxon>Clostridia</taxon>
        <taxon>Eubacteriales</taxon>
        <taxon>Eubacteriaceae</taxon>
        <taxon>Acetobacterium</taxon>
    </lineage>
</organism>
<dbReference type="EMBL" id="WJBD01000020">
    <property type="protein sequence ID" value="MBC3889542.1"/>
    <property type="molecule type" value="Genomic_DNA"/>
</dbReference>
<evidence type="ECO:0000313" key="3">
    <source>
        <dbReference type="EMBL" id="MBC3889542.1"/>
    </source>
</evidence>
<gene>
    <name evidence="3" type="ORF">GH810_14610</name>
</gene>
<evidence type="ECO:0000259" key="2">
    <source>
        <dbReference type="Pfam" id="PF01740"/>
    </source>
</evidence>
<evidence type="ECO:0000313" key="4">
    <source>
        <dbReference type="Proteomes" id="UP000616595"/>
    </source>
</evidence>
<keyword evidence="1" id="KW-0812">Transmembrane</keyword>
<reference evidence="3" key="2">
    <citation type="submission" date="2020-10" db="EMBL/GenBank/DDBJ databases">
        <title>Comparative genomics of the Acetobacterium genus.</title>
        <authorList>
            <person name="Marshall C."/>
            <person name="May H."/>
            <person name="Norman S."/>
        </authorList>
    </citation>
    <scope>NUCLEOTIDE SEQUENCE</scope>
    <source>
        <strain evidence="3">DER-2019</strain>
    </source>
</reference>
<sequence length="125" mass="14201">MRMFKEGNNTFITVINNNFIVALPEEMTNETIRKIENMVTEKAYRNDINGAILNFSMVSVMDTYTYLAFVRITNVFSLMGIHTVWVGLRPGVVSGLMDLDVTVNLKIKMAMNLELGLALIDNNKY</sequence>
<dbReference type="Pfam" id="PF01740">
    <property type="entry name" value="STAS"/>
    <property type="match status" value="1"/>
</dbReference>
<comment type="caution">
    <text evidence="3">The sequence shown here is derived from an EMBL/GenBank/DDBJ whole genome shotgun (WGS) entry which is preliminary data.</text>
</comment>
<keyword evidence="4" id="KW-1185">Reference proteome</keyword>
<proteinExistence type="predicted"/>
<dbReference type="Proteomes" id="UP000616595">
    <property type="component" value="Unassembled WGS sequence"/>
</dbReference>
<name>A0A923HYL7_9FIRM</name>
<evidence type="ECO:0000256" key="1">
    <source>
        <dbReference type="SAM" id="Phobius"/>
    </source>
</evidence>
<dbReference type="InterPro" id="IPR002645">
    <property type="entry name" value="STAS_dom"/>
</dbReference>
<keyword evidence="1" id="KW-1133">Transmembrane helix</keyword>
<feature type="domain" description="STAS" evidence="2">
    <location>
        <begin position="13"/>
        <end position="93"/>
    </location>
</feature>
<protein>
    <recommendedName>
        <fullName evidence="2">STAS domain-containing protein</fullName>
    </recommendedName>
</protein>
<dbReference type="RefSeq" id="WP_148568373.1">
    <property type="nucleotide sequence ID" value="NZ_RXYA01000017.1"/>
</dbReference>
<dbReference type="SUPFAM" id="SSF52091">
    <property type="entry name" value="SpoIIaa-like"/>
    <property type="match status" value="1"/>
</dbReference>
<dbReference type="Gene3D" id="3.30.750.24">
    <property type="entry name" value="STAS domain"/>
    <property type="match status" value="1"/>
</dbReference>
<dbReference type="AlphaFoldDB" id="A0A923HYL7"/>
<keyword evidence="1" id="KW-0472">Membrane</keyword>
<reference evidence="3" key="1">
    <citation type="submission" date="2019-10" db="EMBL/GenBank/DDBJ databases">
        <authorList>
            <person name="Ross D.E."/>
            <person name="Gulliver D."/>
        </authorList>
    </citation>
    <scope>NUCLEOTIDE SEQUENCE</scope>
    <source>
        <strain evidence="3">DER-2019</strain>
    </source>
</reference>
<feature type="transmembrane region" description="Helical" evidence="1">
    <location>
        <begin position="64"/>
        <end position="88"/>
    </location>
</feature>